<organism evidence="2 3">
    <name type="scientific">Pyricularia oryzae</name>
    <name type="common">Rice blast fungus</name>
    <name type="synonym">Magnaporthe oryzae</name>
    <dbReference type="NCBI Taxonomy" id="318829"/>
    <lineage>
        <taxon>Eukaryota</taxon>
        <taxon>Fungi</taxon>
        <taxon>Dikarya</taxon>
        <taxon>Ascomycota</taxon>
        <taxon>Pezizomycotina</taxon>
        <taxon>Sordariomycetes</taxon>
        <taxon>Sordariomycetidae</taxon>
        <taxon>Magnaporthales</taxon>
        <taxon>Pyriculariaceae</taxon>
        <taxon>Pyricularia</taxon>
    </lineage>
</organism>
<evidence type="ECO:0000313" key="3">
    <source>
        <dbReference type="Proteomes" id="UP000294847"/>
    </source>
</evidence>
<evidence type="ECO:0000256" key="1">
    <source>
        <dbReference type="SAM" id="SignalP"/>
    </source>
</evidence>
<proteinExistence type="predicted"/>
<accession>A0A4P7MTF7</accession>
<dbReference type="AlphaFoldDB" id="A0A4P7MTF7"/>
<name>A0A4P7MTF7_PYROR</name>
<sequence>MRTSTTIFASLSLLAGLVSAQDVEIQPDFQGVMTGGICCSPTPCEDASGQCDKAKLTPFCCGPFFNNRKKTKNIKGGCDPFTTTFPVGRLVKTFPSTLQGCRSNGVPGFIGCV</sequence>
<feature type="signal peptide" evidence="1">
    <location>
        <begin position="1"/>
        <end position="20"/>
    </location>
</feature>
<dbReference type="InterPro" id="IPR045634">
    <property type="entry name" value="DUF6413"/>
</dbReference>
<reference evidence="2 3" key="1">
    <citation type="journal article" date="2019" name="Mol. Biol. Evol.">
        <title>Blast fungal genomes show frequent chromosomal changes, gene gains and losses, and effector gene turnover.</title>
        <authorList>
            <person name="Gomez Luciano L.B."/>
            <person name="Jason Tsai I."/>
            <person name="Chuma I."/>
            <person name="Tosa Y."/>
            <person name="Chen Y.H."/>
            <person name="Li J.Y."/>
            <person name="Li M.Y."/>
            <person name="Jade Lu M.Y."/>
            <person name="Nakayashiki H."/>
            <person name="Li W.H."/>
        </authorList>
    </citation>
    <scope>NUCLEOTIDE SEQUENCE [LARGE SCALE GENOMIC DNA]</scope>
    <source>
        <strain evidence="2">MZ5-1-6</strain>
    </source>
</reference>
<evidence type="ECO:0000313" key="2">
    <source>
        <dbReference type="EMBL" id="QBZ53473.1"/>
    </source>
</evidence>
<protein>
    <recommendedName>
        <fullName evidence="4">Hydrophobin</fullName>
    </recommendedName>
</protein>
<feature type="chain" id="PRO_5020471993" description="Hydrophobin" evidence="1">
    <location>
        <begin position="21"/>
        <end position="113"/>
    </location>
</feature>
<dbReference type="Proteomes" id="UP000294847">
    <property type="component" value="Chromosome 1"/>
</dbReference>
<dbReference type="EMBL" id="CP034204">
    <property type="protein sequence ID" value="QBZ53473.1"/>
    <property type="molecule type" value="Genomic_DNA"/>
</dbReference>
<dbReference type="Pfam" id="PF19951">
    <property type="entry name" value="DUF6413"/>
    <property type="match status" value="1"/>
</dbReference>
<evidence type="ECO:0008006" key="4">
    <source>
        <dbReference type="Google" id="ProtNLM"/>
    </source>
</evidence>
<keyword evidence="1" id="KW-0732">Signal</keyword>
<gene>
    <name evidence="2" type="ORF">PoMZ_09153</name>
</gene>